<name>A0ABU1SGK6_9MICO</name>
<gene>
    <name evidence="1" type="ORF">J2Y69_003365</name>
</gene>
<reference evidence="1 2" key="1">
    <citation type="submission" date="2023-07" db="EMBL/GenBank/DDBJ databases">
        <title>Sorghum-associated microbial communities from plants grown in Nebraska, USA.</title>
        <authorList>
            <person name="Schachtman D."/>
        </authorList>
    </citation>
    <scope>NUCLEOTIDE SEQUENCE [LARGE SCALE GENOMIC DNA]</scope>
    <source>
        <strain evidence="1 2">2980</strain>
    </source>
</reference>
<evidence type="ECO:0000313" key="2">
    <source>
        <dbReference type="Proteomes" id="UP001259347"/>
    </source>
</evidence>
<comment type="caution">
    <text evidence="1">The sequence shown here is derived from an EMBL/GenBank/DDBJ whole genome shotgun (WGS) entry which is preliminary data.</text>
</comment>
<keyword evidence="2" id="KW-1185">Reference proteome</keyword>
<dbReference type="RefSeq" id="WP_310022861.1">
    <property type="nucleotide sequence ID" value="NZ_JAVDUM010000017.1"/>
</dbReference>
<sequence length="79" mass="8363">MNATTEDRAPITTGIYHDRDGDIWAVLQDQCAVGLADHAAGPPTSGEFVAMAFRPVPVDALSEDFGPLTPIHLFPEASA</sequence>
<proteinExistence type="predicted"/>
<dbReference type="EMBL" id="JAVDUM010000017">
    <property type="protein sequence ID" value="MDR6868741.1"/>
    <property type="molecule type" value="Genomic_DNA"/>
</dbReference>
<accession>A0ABU1SGK6</accession>
<dbReference type="Proteomes" id="UP001259347">
    <property type="component" value="Unassembled WGS sequence"/>
</dbReference>
<organism evidence="1 2">
    <name type="scientific">Microbacterium resistens</name>
    <dbReference type="NCBI Taxonomy" id="156977"/>
    <lineage>
        <taxon>Bacteria</taxon>
        <taxon>Bacillati</taxon>
        <taxon>Actinomycetota</taxon>
        <taxon>Actinomycetes</taxon>
        <taxon>Micrococcales</taxon>
        <taxon>Microbacteriaceae</taxon>
        <taxon>Microbacterium</taxon>
    </lineage>
</organism>
<evidence type="ECO:0000313" key="1">
    <source>
        <dbReference type="EMBL" id="MDR6868741.1"/>
    </source>
</evidence>
<protein>
    <submittedName>
        <fullName evidence="1">Uncharacterized protein</fullName>
    </submittedName>
</protein>